<dbReference type="EMBL" id="CP045845">
    <property type="protein sequence ID" value="QGH30585.1"/>
    <property type="molecule type" value="Genomic_DNA"/>
</dbReference>
<organism evidence="5 6">
    <name type="scientific">Kluyvera intermedia</name>
    <name type="common">Enterobacter intermedius</name>
    <dbReference type="NCBI Taxonomy" id="61648"/>
    <lineage>
        <taxon>Bacteria</taxon>
        <taxon>Pseudomonadati</taxon>
        <taxon>Pseudomonadota</taxon>
        <taxon>Gammaproteobacteria</taxon>
        <taxon>Enterobacterales</taxon>
        <taxon>Enterobacteriaceae</taxon>
        <taxon>Kluyvera</taxon>
    </lineage>
</organism>
<name>A0ABX6DP48_KLUIN</name>
<accession>A0ABX6DP48</accession>
<comment type="similarity">
    <text evidence="1 2">Belongs to the pirin family.</text>
</comment>
<dbReference type="PANTHER" id="PTHR43594:SF1">
    <property type="entry name" value="QUERCETIN 2,3-DIOXYGENASE PA2418-RELATED"/>
    <property type="match status" value="1"/>
</dbReference>
<dbReference type="PIRSF" id="PIRSF006232">
    <property type="entry name" value="Pirin"/>
    <property type="match status" value="1"/>
</dbReference>
<dbReference type="GeneID" id="91973385"/>
<evidence type="ECO:0000313" key="5">
    <source>
        <dbReference type="EMBL" id="QGH30585.1"/>
    </source>
</evidence>
<dbReference type="InterPro" id="IPR011051">
    <property type="entry name" value="RmlC_Cupin_sf"/>
</dbReference>
<evidence type="ECO:0000259" key="4">
    <source>
        <dbReference type="Pfam" id="PF05726"/>
    </source>
</evidence>
<dbReference type="Pfam" id="PF05726">
    <property type="entry name" value="Pirin_C"/>
    <property type="match status" value="1"/>
</dbReference>
<dbReference type="InterPro" id="IPR053186">
    <property type="entry name" value="QDO-related"/>
</dbReference>
<dbReference type="InterPro" id="IPR008778">
    <property type="entry name" value="Pirin_C_dom"/>
</dbReference>
<dbReference type="Pfam" id="PF02678">
    <property type="entry name" value="Pirin"/>
    <property type="match status" value="1"/>
</dbReference>
<dbReference type="RefSeq" id="WP_153743177.1">
    <property type="nucleotide sequence ID" value="NZ_CP045843.1"/>
</dbReference>
<dbReference type="SUPFAM" id="SSF51182">
    <property type="entry name" value="RmlC-like cupins"/>
    <property type="match status" value="1"/>
</dbReference>
<feature type="domain" description="Pirin N-terminal" evidence="3">
    <location>
        <begin position="21"/>
        <end position="127"/>
    </location>
</feature>
<protein>
    <submittedName>
        <fullName evidence="5">Pirin family protein</fullName>
    </submittedName>
</protein>
<evidence type="ECO:0000256" key="2">
    <source>
        <dbReference type="RuleBase" id="RU003457"/>
    </source>
</evidence>
<sequence>MKQITGVYTAPRPHWVGDGFPVRSLFSYQSHGESLSPFLLLDYAGPHHFPADGAKRGVGEHPHRGFETVTIVYAGEVEHRDSTGKGGVIGPGDVQWMTAGAGILHEEFHSAEFARRGGELKMIQLWVNLPAKNKMTAPGYQSIEAAAIPTVRLPESNGSLRVIAGRYQDAVGPASTFSPLNVWDVQLAQDNEFSFEQPEGWSTALVVLEGSVTVNGSATAQEAQLVVLSQQGQRVHLHASSDAKVLVLAGAPIDEPIVGYGPFVMNSKTEIDAAIRDFNSGRFGQIDA</sequence>
<dbReference type="InterPro" id="IPR003829">
    <property type="entry name" value="Pirin_N_dom"/>
</dbReference>
<gene>
    <name evidence="5" type="ORF">GHC21_13290</name>
</gene>
<keyword evidence="6" id="KW-1185">Reference proteome</keyword>
<dbReference type="Gene3D" id="2.60.120.10">
    <property type="entry name" value="Jelly Rolls"/>
    <property type="match status" value="2"/>
</dbReference>
<dbReference type="InterPro" id="IPR014710">
    <property type="entry name" value="RmlC-like_jellyroll"/>
</dbReference>
<dbReference type="InterPro" id="IPR012093">
    <property type="entry name" value="Pirin"/>
</dbReference>
<evidence type="ECO:0000313" key="6">
    <source>
        <dbReference type="Proteomes" id="UP000344450"/>
    </source>
</evidence>
<dbReference type="Proteomes" id="UP000344450">
    <property type="component" value="Chromosome"/>
</dbReference>
<dbReference type="CDD" id="cd02909">
    <property type="entry name" value="cupin_pirin_N"/>
    <property type="match status" value="1"/>
</dbReference>
<evidence type="ECO:0000256" key="1">
    <source>
        <dbReference type="ARBA" id="ARBA00008416"/>
    </source>
</evidence>
<reference evidence="5 6" key="1">
    <citation type="submission" date="2019-10" db="EMBL/GenBank/DDBJ databases">
        <title>Complete genome sequencing of drug resistant plasmids in Kluyvera intermedia.</title>
        <authorList>
            <person name="Ke C."/>
            <person name="Jian S."/>
        </authorList>
    </citation>
    <scope>NUCLEOTIDE SEQUENCE [LARGE SCALE GENOMIC DNA]</scope>
    <source>
        <strain evidence="5 6">N2-1</strain>
    </source>
</reference>
<dbReference type="PANTHER" id="PTHR43594">
    <property type="entry name" value="QUERCETIN 2,3-DIOXYGENASE"/>
    <property type="match status" value="1"/>
</dbReference>
<proteinExistence type="inferred from homology"/>
<evidence type="ECO:0000259" key="3">
    <source>
        <dbReference type="Pfam" id="PF02678"/>
    </source>
</evidence>
<dbReference type="CDD" id="cd02247">
    <property type="entry name" value="cupin_pirin_C"/>
    <property type="match status" value="1"/>
</dbReference>
<feature type="domain" description="Pirin C-terminal" evidence="4">
    <location>
        <begin position="182"/>
        <end position="284"/>
    </location>
</feature>